<sequence length="99" mass="11374">MPCVSRLLDDAYLSVGSRRAELLFRLLVRRRVAQNCVLCESVVFSHSFLRVLVERRRPSAFWRCFTKQPCLNVNGHIYGKSYGAGASRELMSLVQILKK</sequence>
<evidence type="ECO:0000313" key="1">
    <source>
        <dbReference type="EMBL" id="JAP76272.1"/>
    </source>
</evidence>
<name>A0A131YCT1_RHIAP</name>
<accession>A0A131YCT1</accession>
<reference evidence="1" key="1">
    <citation type="journal article" date="2016" name="Ticks Tick Borne Dis.">
        <title>De novo assembly and annotation of the salivary gland transcriptome of Rhipicephalus appendiculatus male and female ticks during blood feeding.</title>
        <authorList>
            <person name="de Castro M.H."/>
            <person name="de Klerk D."/>
            <person name="Pienaar R."/>
            <person name="Latif A.A."/>
            <person name="Rees D.J."/>
            <person name="Mans B.J."/>
        </authorList>
    </citation>
    <scope>NUCLEOTIDE SEQUENCE</scope>
    <source>
        <tissue evidence="1">Salivary glands</tissue>
    </source>
</reference>
<dbReference type="AlphaFoldDB" id="A0A131YCT1"/>
<protein>
    <submittedName>
        <fullName evidence="1">Uncharacterized protein</fullName>
    </submittedName>
</protein>
<organism evidence="1">
    <name type="scientific">Rhipicephalus appendiculatus</name>
    <name type="common">Brown ear tick</name>
    <dbReference type="NCBI Taxonomy" id="34631"/>
    <lineage>
        <taxon>Eukaryota</taxon>
        <taxon>Metazoa</taxon>
        <taxon>Ecdysozoa</taxon>
        <taxon>Arthropoda</taxon>
        <taxon>Chelicerata</taxon>
        <taxon>Arachnida</taxon>
        <taxon>Acari</taxon>
        <taxon>Parasitiformes</taxon>
        <taxon>Ixodida</taxon>
        <taxon>Ixodoidea</taxon>
        <taxon>Ixodidae</taxon>
        <taxon>Rhipicephalinae</taxon>
        <taxon>Rhipicephalus</taxon>
        <taxon>Rhipicephalus</taxon>
    </lineage>
</organism>
<dbReference type="EMBL" id="GEDV01012285">
    <property type="protein sequence ID" value="JAP76272.1"/>
    <property type="molecule type" value="Transcribed_RNA"/>
</dbReference>
<proteinExistence type="predicted"/>